<dbReference type="EMBL" id="OD567191">
    <property type="protein sequence ID" value="CAD7445287.1"/>
    <property type="molecule type" value="Genomic_DNA"/>
</dbReference>
<gene>
    <name evidence="1" type="ORF">TBIB3V08_LOCUS7642</name>
</gene>
<protein>
    <submittedName>
        <fullName evidence="1">Uncharacterized protein</fullName>
    </submittedName>
</protein>
<accession>A0A7R9I2S3</accession>
<dbReference type="AlphaFoldDB" id="A0A7R9I2S3"/>
<evidence type="ECO:0000313" key="1">
    <source>
        <dbReference type="EMBL" id="CAD7445287.1"/>
    </source>
</evidence>
<sequence length="206" mass="23954">MYSHSGYHVNKRGCVCIEELVRFMVVEMSVFKWNNPIRRPTVQGSEHSPFWIYNGHKALFQEIQGSHKLFYRDTLVTQGVLQEIQGSHRLFYKRYSNTGLHRLCYRRYNGHTGCVTCDTGVTQIVLQEIQGDTCVTHAVLEEIQGSRMLRYRNKKNSQAVLQEIQVSHRLCYRRYKGHTGYVTGDTRVTQDMLQEIQGSHMLCYGG</sequence>
<organism evidence="1">
    <name type="scientific">Timema bartmani</name>
    <dbReference type="NCBI Taxonomy" id="61472"/>
    <lineage>
        <taxon>Eukaryota</taxon>
        <taxon>Metazoa</taxon>
        <taxon>Ecdysozoa</taxon>
        <taxon>Arthropoda</taxon>
        <taxon>Hexapoda</taxon>
        <taxon>Insecta</taxon>
        <taxon>Pterygota</taxon>
        <taxon>Neoptera</taxon>
        <taxon>Polyneoptera</taxon>
        <taxon>Phasmatodea</taxon>
        <taxon>Timematodea</taxon>
        <taxon>Timematoidea</taxon>
        <taxon>Timematidae</taxon>
        <taxon>Timema</taxon>
    </lineage>
</organism>
<name>A0A7R9I2S3_9NEOP</name>
<reference evidence="1" key="1">
    <citation type="submission" date="2020-11" db="EMBL/GenBank/DDBJ databases">
        <authorList>
            <person name="Tran Van P."/>
        </authorList>
    </citation>
    <scope>NUCLEOTIDE SEQUENCE</scope>
</reference>
<proteinExistence type="predicted"/>